<organism evidence="1 2">
    <name type="scientific">Oncorhynchus kisutch</name>
    <name type="common">Coho salmon</name>
    <name type="synonym">Salmo kisutch</name>
    <dbReference type="NCBI Taxonomy" id="8019"/>
    <lineage>
        <taxon>Eukaryota</taxon>
        <taxon>Metazoa</taxon>
        <taxon>Chordata</taxon>
        <taxon>Craniata</taxon>
        <taxon>Vertebrata</taxon>
        <taxon>Euteleostomi</taxon>
        <taxon>Actinopterygii</taxon>
        <taxon>Neopterygii</taxon>
        <taxon>Teleostei</taxon>
        <taxon>Protacanthopterygii</taxon>
        <taxon>Salmoniformes</taxon>
        <taxon>Salmonidae</taxon>
        <taxon>Salmoninae</taxon>
        <taxon>Oncorhynchus</taxon>
    </lineage>
</organism>
<keyword evidence="2" id="KW-1185">Reference proteome</keyword>
<dbReference type="Proteomes" id="UP000694557">
    <property type="component" value="Unassembled WGS sequence"/>
</dbReference>
<accession>A0A8C7HM75</accession>
<dbReference type="Ensembl" id="ENSOKIT00005064474.1">
    <property type="protein sequence ID" value="ENSOKIP00005060654.1"/>
    <property type="gene ID" value="ENSOKIG00005026023.1"/>
</dbReference>
<protein>
    <submittedName>
        <fullName evidence="1">Uncharacterized protein</fullName>
    </submittedName>
</protein>
<evidence type="ECO:0000313" key="2">
    <source>
        <dbReference type="Proteomes" id="UP000694557"/>
    </source>
</evidence>
<dbReference type="AlphaFoldDB" id="A0A8C7HM75"/>
<dbReference type="GeneTree" id="ENSGT01000000219127"/>
<sequence length="79" mass="8862">MPDGSWLGLAKALSQEEHLKNLGLWEPSEGPRWWTRSCSCRRKRSEVPGTENVKQSKYVTKTNSAICTRTGLPIAPAYT</sequence>
<evidence type="ECO:0000313" key="1">
    <source>
        <dbReference type="Ensembl" id="ENSOKIP00005060654.1"/>
    </source>
</evidence>
<name>A0A8C7HM75_ONCKI</name>
<reference evidence="1" key="1">
    <citation type="submission" date="2025-08" db="UniProtKB">
        <authorList>
            <consortium name="Ensembl"/>
        </authorList>
    </citation>
    <scope>IDENTIFICATION</scope>
</reference>
<reference evidence="1" key="2">
    <citation type="submission" date="2025-09" db="UniProtKB">
        <authorList>
            <consortium name="Ensembl"/>
        </authorList>
    </citation>
    <scope>IDENTIFICATION</scope>
</reference>
<proteinExistence type="predicted"/>